<feature type="chain" id="PRO_5038459414" evidence="3">
    <location>
        <begin position="18"/>
        <end position="420"/>
    </location>
</feature>
<dbReference type="PANTHER" id="PTHR11461:SF211">
    <property type="entry name" value="GH10112P-RELATED"/>
    <property type="match status" value="1"/>
</dbReference>
<dbReference type="Proteomes" id="UP000616724">
    <property type="component" value="Unassembled WGS sequence"/>
</dbReference>
<dbReference type="RefSeq" id="WP_203893864.1">
    <property type="nucleotide sequence ID" value="NZ_BOOH01000048.1"/>
</dbReference>
<dbReference type="SUPFAM" id="SSF56574">
    <property type="entry name" value="Serpins"/>
    <property type="match status" value="1"/>
</dbReference>
<dbReference type="SMART" id="SM00093">
    <property type="entry name" value="SERPIN"/>
    <property type="match status" value="1"/>
</dbReference>
<dbReference type="GO" id="GO:0004867">
    <property type="term" value="F:serine-type endopeptidase inhibitor activity"/>
    <property type="evidence" value="ECO:0007669"/>
    <property type="project" value="InterPro"/>
</dbReference>
<name>A0A8J3W7A8_9ACTN</name>
<gene>
    <name evidence="5" type="ORF">Plo01_58280</name>
</gene>
<protein>
    <submittedName>
        <fullName evidence="5">Serpin</fullName>
    </submittedName>
</protein>
<proteinExistence type="inferred from homology"/>
<dbReference type="CDD" id="cd19590">
    <property type="entry name" value="serpin_thermopin-like"/>
    <property type="match status" value="1"/>
</dbReference>
<dbReference type="InterPro" id="IPR042178">
    <property type="entry name" value="Serpin_sf_1"/>
</dbReference>
<keyword evidence="3" id="KW-0732">Signal</keyword>
<feature type="compositionally biased region" description="Basic and acidic residues" evidence="2">
    <location>
        <begin position="126"/>
        <end position="135"/>
    </location>
</feature>
<dbReference type="GO" id="GO:0005615">
    <property type="term" value="C:extracellular space"/>
    <property type="evidence" value="ECO:0007669"/>
    <property type="project" value="InterPro"/>
</dbReference>
<dbReference type="Gene3D" id="2.30.39.10">
    <property type="entry name" value="Alpha-1-antitrypsin, domain 1"/>
    <property type="match status" value="1"/>
</dbReference>
<organism evidence="5 6">
    <name type="scientific">Planobispora longispora</name>
    <dbReference type="NCBI Taxonomy" id="28887"/>
    <lineage>
        <taxon>Bacteria</taxon>
        <taxon>Bacillati</taxon>
        <taxon>Actinomycetota</taxon>
        <taxon>Actinomycetes</taxon>
        <taxon>Streptosporangiales</taxon>
        <taxon>Streptosporangiaceae</taxon>
        <taxon>Planobispora</taxon>
    </lineage>
</organism>
<dbReference type="InterPro" id="IPR023796">
    <property type="entry name" value="Serpin_dom"/>
</dbReference>
<dbReference type="InterPro" id="IPR042185">
    <property type="entry name" value="Serpin_sf_2"/>
</dbReference>
<accession>A0A8J3W7A8</accession>
<evidence type="ECO:0000313" key="5">
    <source>
        <dbReference type="EMBL" id="GIH79399.1"/>
    </source>
</evidence>
<evidence type="ECO:0000256" key="2">
    <source>
        <dbReference type="SAM" id="MobiDB-lite"/>
    </source>
</evidence>
<feature type="domain" description="Serpin" evidence="4">
    <location>
        <begin position="55"/>
        <end position="416"/>
    </location>
</feature>
<dbReference type="Gene3D" id="3.30.497.10">
    <property type="entry name" value="Antithrombin, subunit I, domain 2"/>
    <property type="match status" value="1"/>
</dbReference>
<dbReference type="InterPro" id="IPR000215">
    <property type="entry name" value="Serpin_fam"/>
</dbReference>
<feature type="signal peptide" evidence="3">
    <location>
        <begin position="1"/>
        <end position="17"/>
    </location>
</feature>
<comment type="similarity">
    <text evidence="1">Belongs to the serpin family.</text>
</comment>
<dbReference type="InterPro" id="IPR036186">
    <property type="entry name" value="Serpin_sf"/>
</dbReference>
<keyword evidence="6" id="KW-1185">Reference proteome</keyword>
<dbReference type="PANTHER" id="PTHR11461">
    <property type="entry name" value="SERINE PROTEASE INHIBITOR, SERPIN"/>
    <property type="match status" value="1"/>
</dbReference>
<evidence type="ECO:0000256" key="1">
    <source>
        <dbReference type="RuleBase" id="RU000411"/>
    </source>
</evidence>
<evidence type="ECO:0000256" key="3">
    <source>
        <dbReference type="SAM" id="SignalP"/>
    </source>
</evidence>
<feature type="region of interest" description="Disordered" evidence="2">
    <location>
        <begin position="120"/>
        <end position="142"/>
    </location>
</feature>
<evidence type="ECO:0000259" key="4">
    <source>
        <dbReference type="SMART" id="SM00093"/>
    </source>
</evidence>
<dbReference type="PROSITE" id="PS51257">
    <property type="entry name" value="PROKAR_LIPOPROTEIN"/>
    <property type="match status" value="1"/>
</dbReference>
<dbReference type="AlphaFoldDB" id="A0A8J3W7A8"/>
<reference evidence="5 6" key="1">
    <citation type="submission" date="2021-01" db="EMBL/GenBank/DDBJ databases">
        <title>Whole genome shotgun sequence of Planobispora longispora NBRC 13918.</title>
        <authorList>
            <person name="Komaki H."/>
            <person name="Tamura T."/>
        </authorList>
    </citation>
    <scope>NUCLEOTIDE SEQUENCE [LARGE SCALE GENOMIC DNA]</scope>
    <source>
        <strain evidence="5 6">NBRC 13918</strain>
    </source>
</reference>
<comment type="caution">
    <text evidence="5">The sequence shown here is derived from an EMBL/GenBank/DDBJ whole genome shotgun (WGS) entry which is preliminary data.</text>
</comment>
<sequence>MNRRAFALGLLAVAALAACGGEPAARVITAEGVKRETPDGAPVRNLQPALAAFGHTLFTAVAEPGTNTVLSPLSIAYAYGMARAGADRATGAELDEVFGFPSEGPHSAFNTLSRVITTIDGPPPVPDRDAVRDAQDAGGEPEPPVVSLASGLFVQDGLAVKQEFLRTLAAKYGAGARQVDFTGNASDVIDAWAEKQTAGRIKKVFDRLDPGTKLVIANALYLKADWATPFTDPPEENAVFTRADGTTVNTALMRQEAAFGYASGPGWQAVELPYAESGLAMWILLPQAGGSPADRLSPEALTETAGGLKKTRVRVVMPRWDFSTGLDLGESLAGLGLRSTGYSGISDGLFLQQAAHKVNITVDEWGTEAAAVTGLAFAVSAPPPAEAELRADRPFAFAIVHLPTRVPLFIGQVADPTATD</sequence>
<dbReference type="Pfam" id="PF00079">
    <property type="entry name" value="Serpin"/>
    <property type="match status" value="1"/>
</dbReference>
<dbReference type="EMBL" id="BOOH01000048">
    <property type="protein sequence ID" value="GIH79399.1"/>
    <property type="molecule type" value="Genomic_DNA"/>
</dbReference>
<evidence type="ECO:0000313" key="6">
    <source>
        <dbReference type="Proteomes" id="UP000616724"/>
    </source>
</evidence>